<proteinExistence type="inferred from homology"/>
<dbReference type="Proteomes" id="UP000619293">
    <property type="component" value="Unassembled WGS sequence"/>
</dbReference>
<evidence type="ECO:0000313" key="6">
    <source>
        <dbReference type="EMBL" id="GIF87198.1"/>
    </source>
</evidence>
<evidence type="ECO:0000256" key="1">
    <source>
        <dbReference type="ARBA" id="ARBA00004776"/>
    </source>
</evidence>
<keyword evidence="7" id="KW-1185">Reference proteome</keyword>
<dbReference type="RefSeq" id="WP_191841728.1">
    <property type="nucleotide sequence ID" value="NZ_BAAALB010000015.1"/>
</dbReference>
<comment type="similarity">
    <text evidence="2">Belongs to the glycosyltransferase 2 family.</text>
</comment>
<organism evidence="6 7">
    <name type="scientific">Catellatospora chokoriensis</name>
    <dbReference type="NCBI Taxonomy" id="310353"/>
    <lineage>
        <taxon>Bacteria</taxon>
        <taxon>Bacillati</taxon>
        <taxon>Actinomycetota</taxon>
        <taxon>Actinomycetes</taxon>
        <taxon>Micromonosporales</taxon>
        <taxon>Micromonosporaceae</taxon>
        <taxon>Catellatospora</taxon>
    </lineage>
</organism>
<evidence type="ECO:0000259" key="5">
    <source>
        <dbReference type="Pfam" id="PF00535"/>
    </source>
</evidence>
<dbReference type="AlphaFoldDB" id="A0A8J3JYC1"/>
<evidence type="ECO:0000256" key="4">
    <source>
        <dbReference type="ARBA" id="ARBA00022679"/>
    </source>
</evidence>
<evidence type="ECO:0000313" key="7">
    <source>
        <dbReference type="Proteomes" id="UP000619293"/>
    </source>
</evidence>
<feature type="domain" description="Glycosyltransferase 2-like" evidence="5">
    <location>
        <begin position="20"/>
        <end position="134"/>
    </location>
</feature>
<dbReference type="EMBL" id="BONG01000002">
    <property type="protein sequence ID" value="GIF87198.1"/>
    <property type="molecule type" value="Genomic_DNA"/>
</dbReference>
<dbReference type="Gene3D" id="3.90.550.10">
    <property type="entry name" value="Spore Coat Polysaccharide Biosynthesis Protein SpsA, Chain A"/>
    <property type="match status" value="1"/>
</dbReference>
<dbReference type="InterPro" id="IPR001173">
    <property type="entry name" value="Glyco_trans_2-like"/>
</dbReference>
<evidence type="ECO:0000256" key="2">
    <source>
        <dbReference type="ARBA" id="ARBA00006739"/>
    </source>
</evidence>
<dbReference type="SUPFAM" id="SSF53448">
    <property type="entry name" value="Nucleotide-diphospho-sugar transferases"/>
    <property type="match status" value="1"/>
</dbReference>
<accession>A0A8J3JYC1</accession>
<protein>
    <submittedName>
        <fullName evidence="6">Glycosyl transferase family 2</fullName>
    </submittedName>
</protein>
<comment type="pathway">
    <text evidence="1">Cell wall biogenesis; cell wall polysaccharide biosynthesis.</text>
</comment>
<dbReference type="InterPro" id="IPR029044">
    <property type="entry name" value="Nucleotide-diphossugar_trans"/>
</dbReference>
<keyword evidence="3" id="KW-0328">Glycosyltransferase</keyword>
<comment type="caution">
    <text evidence="6">The sequence shown here is derived from an EMBL/GenBank/DDBJ whole genome shotgun (WGS) entry which is preliminary data.</text>
</comment>
<dbReference type="Pfam" id="PF00535">
    <property type="entry name" value="Glycos_transf_2"/>
    <property type="match status" value="1"/>
</dbReference>
<dbReference type="GO" id="GO:0016757">
    <property type="term" value="F:glycosyltransferase activity"/>
    <property type="evidence" value="ECO:0007669"/>
    <property type="project" value="UniProtKB-KW"/>
</dbReference>
<evidence type="ECO:0000256" key="3">
    <source>
        <dbReference type="ARBA" id="ARBA00022676"/>
    </source>
</evidence>
<sequence>MSDAATSPAADELTTTRVAVVIVTYNSAAVLPACLDALTAVTGVTLSAVVVADNASRDESLAVARAAAFALPVVPVAVGRNAGYAAAVNAGLAALDPASYDAVFVLNPDCSVSPEALAVLAAALRRPGCGITAPLMLNADGSLQPSLRRAPSVRRALGEALLGRRAERYPAGSELVTDPADYREPHAVSWATGAALLISADAAREVGPWEESFLLFSEETEYCLRAADHGYTTWFEPTAVVTHIGGPSGKDPFLSKLIVWNRVRLFRSRHGALRSGAYYLATLLGQSMRALRGRPEARAATEALLFPSRRVTSLAE</sequence>
<keyword evidence="4 6" id="KW-0808">Transferase</keyword>
<dbReference type="PANTHER" id="PTHR43179">
    <property type="entry name" value="RHAMNOSYLTRANSFERASE WBBL"/>
    <property type="match status" value="1"/>
</dbReference>
<name>A0A8J3JYC1_9ACTN</name>
<dbReference type="PANTHER" id="PTHR43179:SF12">
    <property type="entry name" value="GALACTOFURANOSYLTRANSFERASE GLFT2"/>
    <property type="match status" value="1"/>
</dbReference>
<gene>
    <name evidence="6" type="ORF">Cch02nite_06420</name>
</gene>
<reference evidence="6 7" key="1">
    <citation type="submission" date="2021-01" db="EMBL/GenBank/DDBJ databases">
        <title>Whole genome shotgun sequence of Catellatospora chokoriensis NBRC 107358.</title>
        <authorList>
            <person name="Komaki H."/>
            <person name="Tamura T."/>
        </authorList>
    </citation>
    <scope>NUCLEOTIDE SEQUENCE [LARGE SCALE GENOMIC DNA]</scope>
    <source>
        <strain evidence="6 7">NBRC 107358</strain>
    </source>
</reference>